<dbReference type="STRING" id="931890.G8JQK7"/>
<sequence>MQGILQHISQLSLLKFELKLPFAYLRKSFPTYWNMFAAIASGNPLQLSSEVPNSNGLQHTIVLAETKPKSYSHITLFILPNVTIPPEFIAMVYFKLSPDEEFKLFGQLGTNKQSAIFKVKLPNANVPQPTVSNEGLGEIDMEDDNISATDGIHNISELIIGISIESYEQAAAKIEQLRSERTANVHSGTLVVRNQAMSVKTPGQLARIYPVLTLQLASKIVQHAYNYLTGFLDEKSNVPIKKFETWWEKFQKRLENDGTFLDEVTRE</sequence>
<protein>
    <submittedName>
        <fullName evidence="4">Uncharacterized protein</fullName>
    </submittedName>
</protein>
<feature type="domain" description="Hikeshi-like N-terminal" evidence="2">
    <location>
        <begin position="39"/>
        <end position="180"/>
    </location>
</feature>
<dbReference type="RefSeq" id="XP_003645157.1">
    <property type="nucleotide sequence ID" value="XM_003645109.1"/>
</dbReference>
<proteinExistence type="inferred from homology"/>
<gene>
    <name evidence="4" type="ordered locus">Ecym_2627</name>
</gene>
<dbReference type="InterPro" id="IPR048364">
    <property type="entry name" value="Hikeshi-like_C"/>
</dbReference>
<dbReference type="PANTHER" id="PTHR12925">
    <property type="entry name" value="HIKESHI FAMILY MEMBER"/>
    <property type="match status" value="1"/>
</dbReference>
<dbReference type="Proteomes" id="UP000006790">
    <property type="component" value="Chromosome 2"/>
</dbReference>
<dbReference type="AlphaFoldDB" id="G8JQK7"/>
<dbReference type="FunCoup" id="G8JQK7">
    <property type="interactions" value="365"/>
</dbReference>
<dbReference type="HOGENOM" id="CLU_084839_1_0_1"/>
<comment type="similarity">
    <text evidence="1">Belongs to the OPI10 family.</text>
</comment>
<evidence type="ECO:0000256" key="1">
    <source>
        <dbReference type="ARBA" id="ARBA00006623"/>
    </source>
</evidence>
<feature type="domain" description="Hikeshi-like C-terminal" evidence="3">
    <location>
        <begin position="213"/>
        <end position="263"/>
    </location>
</feature>
<dbReference type="Pfam" id="PF05603">
    <property type="entry name" value="Hikeshi-like_N"/>
    <property type="match status" value="1"/>
</dbReference>
<evidence type="ECO:0000259" key="2">
    <source>
        <dbReference type="Pfam" id="PF05603"/>
    </source>
</evidence>
<evidence type="ECO:0000313" key="4">
    <source>
        <dbReference type="EMBL" id="AET38340.1"/>
    </source>
</evidence>
<dbReference type="OrthoDB" id="10248398at2759"/>
<dbReference type="Pfam" id="PF21057">
    <property type="entry name" value="Hikeshi-like_C"/>
    <property type="match status" value="1"/>
</dbReference>
<organism evidence="4 5">
    <name type="scientific">Eremothecium cymbalariae (strain CBS 270.75 / DBVPG 7215 / KCTC 17166 / NRRL Y-17582)</name>
    <name type="common">Yeast</name>
    <dbReference type="NCBI Taxonomy" id="931890"/>
    <lineage>
        <taxon>Eukaryota</taxon>
        <taxon>Fungi</taxon>
        <taxon>Dikarya</taxon>
        <taxon>Ascomycota</taxon>
        <taxon>Saccharomycotina</taxon>
        <taxon>Saccharomycetes</taxon>
        <taxon>Saccharomycetales</taxon>
        <taxon>Saccharomycetaceae</taxon>
        <taxon>Eremothecium</taxon>
    </lineage>
</organism>
<evidence type="ECO:0000259" key="3">
    <source>
        <dbReference type="Pfam" id="PF21057"/>
    </source>
</evidence>
<dbReference type="GO" id="GO:0006606">
    <property type="term" value="P:protein import into nucleus"/>
    <property type="evidence" value="ECO:0007669"/>
    <property type="project" value="TreeGrafter"/>
</dbReference>
<dbReference type="EMBL" id="CP002498">
    <property type="protein sequence ID" value="AET38340.1"/>
    <property type="molecule type" value="Genomic_DNA"/>
</dbReference>
<accession>G8JQK7</accession>
<dbReference type="OMA" id="WWAKFER"/>
<evidence type="ECO:0000313" key="5">
    <source>
        <dbReference type="Proteomes" id="UP000006790"/>
    </source>
</evidence>
<keyword evidence="5" id="KW-1185">Reference proteome</keyword>
<dbReference type="PANTHER" id="PTHR12925:SF0">
    <property type="entry name" value="PROTEIN HIKESHI"/>
    <property type="match status" value="1"/>
</dbReference>
<dbReference type="InterPro" id="IPR008493">
    <property type="entry name" value="Hikeshi-like_N"/>
</dbReference>
<name>G8JQK7_ERECY</name>
<dbReference type="GO" id="GO:0061608">
    <property type="term" value="F:nuclear import signal receptor activity"/>
    <property type="evidence" value="ECO:0007669"/>
    <property type="project" value="TreeGrafter"/>
</dbReference>
<dbReference type="eggNOG" id="KOG4067">
    <property type="taxonomic scope" value="Eukaryota"/>
</dbReference>
<dbReference type="GeneID" id="11471943"/>
<dbReference type="InParanoid" id="G8JQK7"/>
<dbReference type="KEGG" id="erc:Ecym_2627"/>
<dbReference type="GO" id="GO:0006020">
    <property type="term" value="P:inositol metabolic process"/>
    <property type="evidence" value="ECO:0007669"/>
    <property type="project" value="EnsemblFungi"/>
</dbReference>
<reference evidence="5" key="1">
    <citation type="journal article" date="2012" name="G3 (Bethesda)">
        <title>Pichia sorbitophila, an interspecies yeast hybrid reveals early steps of genome resolution following polyploidization.</title>
        <authorList>
            <person name="Leh Louis V."/>
            <person name="Despons L."/>
            <person name="Friedrich A."/>
            <person name="Martin T."/>
            <person name="Durrens P."/>
            <person name="Casaregola S."/>
            <person name="Neuveglise C."/>
            <person name="Fairhead C."/>
            <person name="Marck C."/>
            <person name="Cruz J.A."/>
            <person name="Straub M.L."/>
            <person name="Kugler V."/>
            <person name="Sacerdot C."/>
            <person name="Uzunov Z."/>
            <person name="Thierry A."/>
            <person name="Weiss S."/>
            <person name="Bleykasten C."/>
            <person name="De Montigny J."/>
            <person name="Jacques N."/>
            <person name="Jung P."/>
            <person name="Lemaire M."/>
            <person name="Mallet S."/>
            <person name="Morel G."/>
            <person name="Richard G.F."/>
            <person name="Sarkar A."/>
            <person name="Savel G."/>
            <person name="Schacherer J."/>
            <person name="Seret M.L."/>
            <person name="Talla E."/>
            <person name="Samson G."/>
            <person name="Jubin C."/>
            <person name="Poulain J."/>
            <person name="Vacherie B."/>
            <person name="Barbe V."/>
            <person name="Pelletier E."/>
            <person name="Sherman D.J."/>
            <person name="Westhof E."/>
            <person name="Weissenbach J."/>
            <person name="Baret P.V."/>
            <person name="Wincker P."/>
            <person name="Gaillardin C."/>
            <person name="Dujon B."/>
            <person name="Souciet J.L."/>
        </authorList>
    </citation>
    <scope>NUCLEOTIDE SEQUENCE [LARGE SCALE GENOMIC DNA]</scope>
    <source>
        <strain evidence="5">CBS 270.75 / DBVPG 7215 / KCTC 17166 / NRRL Y-17582</strain>
    </source>
</reference>
<dbReference type="GO" id="GO:0005634">
    <property type="term" value="C:nucleus"/>
    <property type="evidence" value="ECO:0007669"/>
    <property type="project" value="TreeGrafter"/>
</dbReference>
<dbReference type="InterPro" id="IPR031318">
    <property type="entry name" value="OPI10"/>
</dbReference>
<dbReference type="GO" id="GO:0005829">
    <property type="term" value="C:cytosol"/>
    <property type="evidence" value="ECO:0007669"/>
    <property type="project" value="TreeGrafter"/>
</dbReference>